<accession>A0AAQ3WBZ9</accession>
<dbReference type="AlphaFoldDB" id="A0AAQ3WBZ9"/>
<organism evidence="1 2">
    <name type="scientific">Paspalum notatum var. saurae</name>
    <dbReference type="NCBI Taxonomy" id="547442"/>
    <lineage>
        <taxon>Eukaryota</taxon>
        <taxon>Viridiplantae</taxon>
        <taxon>Streptophyta</taxon>
        <taxon>Embryophyta</taxon>
        <taxon>Tracheophyta</taxon>
        <taxon>Spermatophyta</taxon>
        <taxon>Magnoliopsida</taxon>
        <taxon>Liliopsida</taxon>
        <taxon>Poales</taxon>
        <taxon>Poaceae</taxon>
        <taxon>PACMAD clade</taxon>
        <taxon>Panicoideae</taxon>
        <taxon>Andropogonodae</taxon>
        <taxon>Paspaleae</taxon>
        <taxon>Paspalinae</taxon>
        <taxon>Paspalum</taxon>
    </lineage>
</organism>
<proteinExistence type="predicted"/>
<gene>
    <name evidence="1" type="ORF">U9M48_007713</name>
</gene>
<protein>
    <submittedName>
        <fullName evidence="1">Uncharacterized protein</fullName>
    </submittedName>
</protein>
<name>A0AAQ3WBZ9_PASNO</name>
<keyword evidence="2" id="KW-1185">Reference proteome</keyword>
<evidence type="ECO:0000313" key="2">
    <source>
        <dbReference type="Proteomes" id="UP001341281"/>
    </source>
</evidence>
<dbReference type="EMBL" id="CP144746">
    <property type="protein sequence ID" value="WVZ57313.1"/>
    <property type="molecule type" value="Genomic_DNA"/>
</dbReference>
<evidence type="ECO:0000313" key="1">
    <source>
        <dbReference type="EMBL" id="WVZ57313.1"/>
    </source>
</evidence>
<reference evidence="1 2" key="1">
    <citation type="submission" date="2024-02" db="EMBL/GenBank/DDBJ databases">
        <title>High-quality chromosome-scale genome assembly of Pensacola bahiagrass (Paspalum notatum Flugge var. saurae).</title>
        <authorList>
            <person name="Vega J.M."/>
            <person name="Podio M."/>
            <person name="Orjuela J."/>
            <person name="Siena L.A."/>
            <person name="Pessino S.C."/>
            <person name="Combes M.C."/>
            <person name="Mariac C."/>
            <person name="Albertini E."/>
            <person name="Pupilli F."/>
            <person name="Ortiz J.P.A."/>
            <person name="Leblanc O."/>
        </authorList>
    </citation>
    <scope>NUCLEOTIDE SEQUENCE [LARGE SCALE GENOMIC DNA]</scope>
    <source>
        <strain evidence="1">R1</strain>
        <tissue evidence="1">Leaf</tissue>
    </source>
</reference>
<dbReference type="Proteomes" id="UP001341281">
    <property type="component" value="Chromosome 02"/>
</dbReference>
<sequence>MRRHDYFFTFVQHNLSSPVSPSHPRFFVHSDNCGLHHHLLPRHPSAHRNVVDAFSASPFRH</sequence>